<name>A0A5E6QUT0_PSEFL</name>
<reference evidence="1 2" key="1">
    <citation type="submission" date="2019-09" db="EMBL/GenBank/DDBJ databases">
        <authorList>
            <person name="Chandra G."/>
            <person name="Truman W A."/>
        </authorList>
    </citation>
    <scope>NUCLEOTIDE SEQUENCE [LARGE SCALE GENOMIC DNA]</scope>
    <source>
        <strain evidence="1">PS862</strain>
    </source>
</reference>
<sequence>MSMDIQEIRKHLARPAIKLVAGGFHPSNEDDESWFGKVFLFRPDEGVPRNDAGDELHPYAQFHLPSLPFNSPALEGVRVLTLFVSDPFPEAFEPMGNNWLIREYGVDDVLVRKELPVAGSHLKPFPLKAELIAEDFPVWDGGGVPKYLEDQICKLEETGKIESYYDIVTHTDDHKIGGYPSFCQPGVDVGDDFQFVFQITSDSRINLNVVDSGSLMFWKHKTTGEWVIYYDFY</sequence>
<evidence type="ECO:0000313" key="2">
    <source>
        <dbReference type="Proteomes" id="UP000385207"/>
    </source>
</evidence>
<evidence type="ECO:0008006" key="3">
    <source>
        <dbReference type="Google" id="ProtNLM"/>
    </source>
</evidence>
<dbReference type="Pfam" id="PF09234">
    <property type="entry name" value="DUF1963"/>
    <property type="match status" value="1"/>
</dbReference>
<dbReference type="InterPro" id="IPR035948">
    <property type="entry name" value="YwqG-like_sf"/>
</dbReference>
<gene>
    <name evidence="1" type="ORF">PS862_03967</name>
</gene>
<accession>A0A5E6QUT0</accession>
<dbReference type="Gene3D" id="2.30.320.10">
    <property type="entry name" value="YwqG-like"/>
    <property type="match status" value="1"/>
</dbReference>
<dbReference type="SUPFAM" id="SSF103032">
    <property type="entry name" value="Hypothetical protein YwqG"/>
    <property type="match status" value="1"/>
</dbReference>
<dbReference type="InterPro" id="IPR015315">
    <property type="entry name" value="DUF1963"/>
</dbReference>
<organism evidence="1 2">
    <name type="scientific">Pseudomonas fluorescens</name>
    <dbReference type="NCBI Taxonomy" id="294"/>
    <lineage>
        <taxon>Bacteria</taxon>
        <taxon>Pseudomonadati</taxon>
        <taxon>Pseudomonadota</taxon>
        <taxon>Gammaproteobacteria</taxon>
        <taxon>Pseudomonadales</taxon>
        <taxon>Pseudomonadaceae</taxon>
        <taxon>Pseudomonas</taxon>
    </lineage>
</organism>
<protein>
    <recommendedName>
        <fullName evidence="3">DUF1963 domain-containing protein</fullName>
    </recommendedName>
</protein>
<evidence type="ECO:0000313" key="1">
    <source>
        <dbReference type="EMBL" id="VVP23245.1"/>
    </source>
</evidence>
<dbReference type="AlphaFoldDB" id="A0A5E6QUT0"/>
<dbReference type="EMBL" id="CABVII010000018">
    <property type="protein sequence ID" value="VVP23245.1"/>
    <property type="molecule type" value="Genomic_DNA"/>
</dbReference>
<dbReference type="Proteomes" id="UP000385207">
    <property type="component" value="Unassembled WGS sequence"/>
</dbReference>
<proteinExistence type="predicted"/>